<keyword evidence="6" id="KW-0961">Cell wall biogenesis/degradation</keyword>
<sequence>MSETRREVRTKSSRRGCGVIAIVLVVILAIGAGGAWFAWSNYEPKIREILGLSAENDFAGTGIAPDIQITIEQGEYGDVIAQKLVDAGVTKSFDAVYRLLLADSSIVFTPGSYTLKTEMSAASAIAILSDAANRITLKATIPEGSVLSSTFATLSEATGIPVAEFEAATVDPTVFGIPAKAPSVEGFLFPATYEFDPTQNAASIIQTMVDEMNARLDALGVEPGKRYTVVTFAALVQREAGSNTDDFAKIARVFQNRLDADWNLESDATVAYGTGNLHTVWTTDEERADSENLYNTYVHKGLPIGPIGLPGEVALEAVLEPAEGPWFFFVPINLKTGETVFSETTAQHGAAVQELRTWCSASAANAAYCD</sequence>
<organism evidence="8">
    <name type="scientific">freshwater metagenome</name>
    <dbReference type="NCBI Taxonomy" id="449393"/>
    <lineage>
        <taxon>unclassified sequences</taxon>
        <taxon>metagenomes</taxon>
        <taxon>ecological metagenomes</taxon>
    </lineage>
</organism>
<keyword evidence="2 7" id="KW-0812">Transmembrane</keyword>
<keyword evidence="5" id="KW-0456">Lyase</keyword>
<dbReference type="HAMAP" id="MF_02065">
    <property type="entry name" value="MltG"/>
    <property type="match status" value="1"/>
</dbReference>
<dbReference type="Gene3D" id="3.30.1490.480">
    <property type="entry name" value="Endolytic murein transglycosylase"/>
    <property type="match status" value="1"/>
</dbReference>
<dbReference type="GO" id="GO:0016829">
    <property type="term" value="F:lyase activity"/>
    <property type="evidence" value="ECO:0007669"/>
    <property type="project" value="UniProtKB-KW"/>
</dbReference>
<proteinExistence type="inferred from homology"/>
<dbReference type="InterPro" id="IPR003770">
    <property type="entry name" value="MLTG-like"/>
</dbReference>
<dbReference type="Pfam" id="PF02618">
    <property type="entry name" value="YceG"/>
    <property type="match status" value="1"/>
</dbReference>
<dbReference type="PANTHER" id="PTHR30518:SF2">
    <property type="entry name" value="ENDOLYTIC MUREIN TRANSGLYCOSYLASE"/>
    <property type="match status" value="1"/>
</dbReference>
<dbReference type="AlphaFoldDB" id="A0A6J6BQ85"/>
<evidence type="ECO:0000256" key="2">
    <source>
        <dbReference type="ARBA" id="ARBA00022692"/>
    </source>
</evidence>
<evidence type="ECO:0000256" key="1">
    <source>
        <dbReference type="ARBA" id="ARBA00022475"/>
    </source>
</evidence>
<accession>A0A6J6BQ85</accession>
<gene>
    <name evidence="8" type="ORF">UFOPK1413_00738</name>
</gene>
<feature type="transmembrane region" description="Helical" evidence="7">
    <location>
        <begin position="20"/>
        <end position="39"/>
    </location>
</feature>
<dbReference type="EMBL" id="CAEZSG010000111">
    <property type="protein sequence ID" value="CAB4541136.1"/>
    <property type="molecule type" value="Genomic_DNA"/>
</dbReference>
<name>A0A6J6BQ85_9ZZZZ</name>
<reference evidence="8" key="1">
    <citation type="submission" date="2020-05" db="EMBL/GenBank/DDBJ databases">
        <authorList>
            <person name="Chiriac C."/>
            <person name="Salcher M."/>
            <person name="Ghai R."/>
            <person name="Kavagutti S V."/>
        </authorList>
    </citation>
    <scope>NUCLEOTIDE SEQUENCE</scope>
</reference>
<keyword evidence="1" id="KW-1003">Cell membrane</keyword>
<dbReference type="NCBIfam" id="TIGR00247">
    <property type="entry name" value="endolytic transglycosylase MltG"/>
    <property type="match status" value="1"/>
</dbReference>
<evidence type="ECO:0000256" key="6">
    <source>
        <dbReference type="ARBA" id="ARBA00023316"/>
    </source>
</evidence>
<evidence type="ECO:0000313" key="8">
    <source>
        <dbReference type="EMBL" id="CAB4541136.1"/>
    </source>
</evidence>
<evidence type="ECO:0000256" key="4">
    <source>
        <dbReference type="ARBA" id="ARBA00023136"/>
    </source>
</evidence>
<protein>
    <submittedName>
        <fullName evidence="8">Unannotated protein</fullName>
    </submittedName>
</protein>
<evidence type="ECO:0000256" key="3">
    <source>
        <dbReference type="ARBA" id="ARBA00022989"/>
    </source>
</evidence>
<keyword evidence="3 7" id="KW-1133">Transmembrane helix</keyword>
<evidence type="ECO:0000256" key="7">
    <source>
        <dbReference type="SAM" id="Phobius"/>
    </source>
</evidence>
<dbReference type="PANTHER" id="PTHR30518">
    <property type="entry name" value="ENDOLYTIC MUREIN TRANSGLYCOSYLASE"/>
    <property type="match status" value="1"/>
</dbReference>
<dbReference type="GO" id="GO:0071555">
    <property type="term" value="P:cell wall organization"/>
    <property type="evidence" value="ECO:0007669"/>
    <property type="project" value="UniProtKB-KW"/>
</dbReference>
<keyword evidence="4 7" id="KW-0472">Membrane</keyword>
<evidence type="ECO:0000256" key="5">
    <source>
        <dbReference type="ARBA" id="ARBA00023239"/>
    </source>
</evidence>